<evidence type="ECO:0000313" key="1">
    <source>
        <dbReference type="EMBL" id="CAK9264814.1"/>
    </source>
</evidence>
<sequence length="1146" mass="126320">MIRSYRTSMEGLKRAAARIGAGDDDGSKILVRVGLAVTCSVAAFTVSYLTTRGWNINKPEDGSDPPPSEEEAVKGDYKLIEINHELQDNHESQSLVASDPSPPKLMQQQEEKEQQQQQQKLNIAAPLALIGTCLYSGYGSDQGSSQQLSERGDDSRLEEQNSFTPNSELSGDDSRLEEHNSFTPDHEVNGDDSRCEEHNSFTPNSELSGDDSRLEEHNSFTPDHEVNGDDSRCEEHNSFTPNSEPSGDDSRLEEHNSFTPDHEVNGDDSRCEEHNSFTPNSEPSGDDSRLEEHNSFTPDHEVNGDDSRCEEHNSFTPNSEPSGDDSRLEEHNSFTPDHEVNGDDSRCEEHNSFTPNSEPSGDDSRLEEHNSFTPHSEGKLDMQGAADLGAAASDSRDGCSQENIKEVLLLAEDLNLQYSCKSQPPDIQNSSSSSSNSKSQLQANGDGEGKAANLSNNFQALEEQLGENNNSGNVLAMGGGHVAAAAEELEALRSTVERLQAKETQLERQLVECEAERQLQADQALQVSYKIKQLDWKEKEITRMQEEAADELLQLEYCSRPLGLEESLEKKFAAQLEQELHAKDVQIMELRSCLEALETNQLSVLQVNENLKKELDEAWARIQELQKQVQTNVDAKAHELLVMKQKLDLMLLKAVESEEPEQELEQGRMWDSPGVETEQKVQHLLHELEIEVMKLRGTVKELEQQKTELSVKLCAMETENLSMINQAIGLQNSRNFMSEVEELVYLRWVNACLRHKLNNYNQKITSATATTTTDDAKVPPSSSALDLNKSSNGPSESLQPAKELMLEYVGSELIAWCQTCKAHHHHHHHHTPEGTTHGGLDSSSPTTSSELTALESSSTSEETPSSQNFSQGTILLDDHDIGAHMMISSSSTSPLSSRSHLHRKQSFIHRLKSWTARWHLEAHGSNVVSSPSPSPSPMSSSSSVMSPSVSQSERWFPFHSDAKQQQHQRQRRSSTGGSNAHELLPEVSSSAAEMGRMIQRNASDGSSFLTTSESLVGGKKFGNSKLSTNNSYTPRRATSDSFVVVDDHGAASQGAESHGVSPKFAISSAQKKPNLVLSLNTTTPTITEDDPTLNSMATSCFQLITAKTPTSSQTGGGKLLIKDRHNISDTTATVMAQTENLEIKDT</sequence>
<evidence type="ECO:0000313" key="2">
    <source>
        <dbReference type="Proteomes" id="UP001497444"/>
    </source>
</evidence>
<dbReference type="Proteomes" id="UP001497444">
    <property type="component" value="Chromosome 17"/>
</dbReference>
<keyword evidence="2" id="KW-1185">Reference proteome</keyword>
<reference evidence="1" key="1">
    <citation type="submission" date="2024-02" db="EMBL/GenBank/DDBJ databases">
        <authorList>
            <consortium name="ELIXIR-Norway"/>
            <consortium name="Elixir Norway"/>
        </authorList>
    </citation>
    <scope>NUCLEOTIDE SEQUENCE</scope>
</reference>
<proteinExistence type="predicted"/>
<dbReference type="EMBL" id="OZ020112">
    <property type="protein sequence ID" value="CAK9264814.1"/>
    <property type="molecule type" value="Genomic_DNA"/>
</dbReference>
<organism evidence="1 2">
    <name type="scientific">Sphagnum jensenii</name>
    <dbReference type="NCBI Taxonomy" id="128206"/>
    <lineage>
        <taxon>Eukaryota</taxon>
        <taxon>Viridiplantae</taxon>
        <taxon>Streptophyta</taxon>
        <taxon>Embryophyta</taxon>
        <taxon>Bryophyta</taxon>
        <taxon>Sphagnophytina</taxon>
        <taxon>Sphagnopsida</taxon>
        <taxon>Sphagnales</taxon>
        <taxon>Sphagnaceae</taxon>
        <taxon>Sphagnum</taxon>
    </lineage>
</organism>
<name>A0ABP0WDB5_9BRYO</name>
<gene>
    <name evidence="1" type="ORF">CSSPJE1EN1_LOCUS10292</name>
</gene>
<accession>A0ABP0WDB5</accession>
<protein>
    <submittedName>
        <fullName evidence="1">Uncharacterized protein</fullName>
    </submittedName>
</protein>